<evidence type="ECO:0000313" key="1">
    <source>
        <dbReference type="EMBL" id="DAF57222.1"/>
    </source>
</evidence>
<name>A0A8S5T1W1_9CAUD</name>
<protein>
    <submittedName>
        <fullName evidence="1">Uncharacterized protein</fullName>
    </submittedName>
</protein>
<sequence length="150" mass="17466">MAMKWRPNDLRVANVLRRNFSEKEIDENFRADIDRREFPEIIGFYREVNPLLSMTFVVNSSAFSLCEDYQQEAWNPYPEILPPEEGEYLITVKIGERSEVRIGRWGIVGCDDEWVGEIQTQIQGFKELPEPYKKGALNGNHTDTLRADPI</sequence>
<proteinExistence type="predicted"/>
<accession>A0A8S5T1W1</accession>
<dbReference type="EMBL" id="BK032730">
    <property type="protein sequence ID" value="DAF57222.1"/>
    <property type="molecule type" value="Genomic_DNA"/>
</dbReference>
<organism evidence="1">
    <name type="scientific">Myoviridae sp. ct5ra14</name>
    <dbReference type="NCBI Taxonomy" id="2827659"/>
    <lineage>
        <taxon>Viruses</taxon>
        <taxon>Duplodnaviria</taxon>
        <taxon>Heunggongvirae</taxon>
        <taxon>Uroviricota</taxon>
        <taxon>Caudoviricetes</taxon>
    </lineage>
</organism>
<reference evidence="1" key="1">
    <citation type="journal article" date="2021" name="Proc. Natl. Acad. Sci. U.S.A.">
        <title>A Catalog of Tens of Thousands of Viruses from Human Metagenomes Reveals Hidden Associations with Chronic Diseases.</title>
        <authorList>
            <person name="Tisza M.J."/>
            <person name="Buck C.B."/>
        </authorList>
    </citation>
    <scope>NUCLEOTIDE SEQUENCE</scope>
    <source>
        <strain evidence="1">Ct5ra14</strain>
    </source>
</reference>